<dbReference type="EMBL" id="SNSC02000005">
    <property type="protein sequence ID" value="TID24521.1"/>
    <property type="molecule type" value="Genomic_DNA"/>
</dbReference>
<protein>
    <submittedName>
        <fullName evidence="2">Uncharacterized protein</fullName>
    </submittedName>
</protein>
<feature type="compositionally biased region" description="Polar residues" evidence="1">
    <location>
        <begin position="158"/>
        <end position="175"/>
    </location>
</feature>
<keyword evidence="3" id="KW-1185">Reference proteome</keyword>
<dbReference type="OrthoDB" id="10673506at2759"/>
<evidence type="ECO:0000313" key="3">
    <source>
        <dbReference type="Proteomes" id="UP000298493"/>
    </source>
</evidence>
<feature type="compositionally biased region" description="Low complexity" evidence="1">
    <location>
        <begin position="216"/>
        <end position="230"/>
    </location>
</feature>
<evidence type="ECO:0000256" key="1">
    <source>
        <dbReference type="SAM" id="MobiDB-lite"/>
    </source>
</evidence>
<evidence type="ECO:0000313" key="2">
    <source>
        <dbReference type="EMBL" id="TID24521.1"/>
    </source>
</evidence>
<feature type="compositionally biased region" description="Basic and acidic residues" evidence="1">
    <location>
        <begin position="22"/>
        <end position="41"/>
    </location>
</feature>
<feature type="compositionally biased region" description="Polar residues" evidence="1">
    <location>
        <begin position="60"/>
        <end position="70"/>
    </location>
</feature>
<sequence length="270" mass="29544">MARLDKPNLEAVTAHEVKLNRKKSMRDEVRSNRLEIPRTKESSIFGEENGNSFGEPKHAASSTEQTPTESMISGALQLKKVGAGQPLRRKRSKFIEHLDDKTVKMGVEAEENGVQVIPLIPSPNPMLPTSTIQPEQQQGGSRPPFQRSRTVARRDPNDTQPEWPSTFNAESTEPVSSPPARSVQKFAVGPRTQPLPNDIMRKRSASNVKTSGSAQPASTSLTRASSLSSRPKTRWTDVCVAEVKPTLMSPVVACGHARMVSCGHARMVSC</sequence>
<proteinExistence type="predicted"/>
<feature type="region of interest" description="Disordered" evidence="1">
    <location>
        <begin position="118"/>
        <end position="231"/>
    </location>
</feature>
<feature type="region of interest" description="Disordered" evidence="1">
    <location>
        <begin position="22"/>
        <end position="70"/>
    </location>
</feature>
<comment type="caution">
    <text evidence="2">The sequence shown here is derived from an EMBL/GenBank/DDBJ whole genome shotgun (WGS) entry which is preliminary data.</text>
</comment>
<dbReference type="AlphaFoldDB" id="A0A4Z1PGS9"/>
<accession>A0A4Z1PGS9</accession>
<name>A0A4Z1PGS9_9PEZI</name>
<reference evidence="2 3" key="1">
    <citation type="submission" date="2019-04" db="EMBL/GenBank/DDBJ databases">
        <title>High contiguity whole genome sequence and gene annotation resource for two Venturia nashicola isolates.</title>
        <authorList>
            <person name="Prokchorchik M."/>
            <person name="Won K."/>
            <person name="Lee Y."/>
            <person name="Choi E.D."/>
            <person name="Segonzac C."/>
            <person name="Sohn K.H."/>
        </authorList>
    </citation>
    <scope>NUCLEOTIDE SEQUENCE [LARGE SCALE GENOMIC DNA]</scope>
    <source>
        <strain evidence="2 3">PRI2</strain>
    </source>
</reference>
<feature type="compositionally biased region" description="Polar residues" evidence="1">
    <location>
        <begin position="127"/>
        <end position="140"/>
    </location>
</feature>
<gene>
    <name evidence="2" type="ORF">E6O75_ATG02886</name>
</gene>
<feature type="compositionally biased region" description="Polar residues" evidence="1">
    <location>
        <begin position="205"/>
        <end position="215"/>
    </location>
</feature>
<dbReference type="Proteomes" id="UP000298493">
    <property type="component" value="Unassembled WGS sequence"/>
</dbReference>
<organism evidence="2 3">
    <name type="scientific">Venturia nashicola</name>
    <dbReference type="NCBI Taxonomy" id="86259"/>
    <lineage>
        <taxon>Eukaryota</taxon>
        <taxon>Fungi</taxon>
        <taxon>Dikarya</taxon>
        <taxon>Ascomycota</taxon>
        <taxon>Pezizomycotina</taxon>
        <taxon>Dothideomycetes</taxon>
        <taxon>Pleosporomycetidae</taxon>
        <taxon>Venturiales</taxon>
        <taxon>Venturiaceae</taxon>
        <taxon>Venturia</taxon>
    </lineage>
</organism>